<dbReference type="InterPro" id="IPR052894">
    <property type="entry name" value="AsmA-related"/>
</dbReference>
<organism evidence="4">
    <name type="scientific">Candidatus Kentrum sp. SD</name>
    <dbReference type="NCBI Taxonomy" id="2126332"/>
    <lineage>
        <taxon>Bacteria</taxon>
        <taxon>Pseudomonadati</taxon>
        <taxon>Pseudomonadota</taxon>
        <taxon>Gammaproteobacteria</taxon>
        <taxon>Candidatus Kentrum</taxon>
    </lineage>
</organism>
<dbReference type="EMBL" id="CAADHB010000132">
    <property type="protein sequence ID" value="VFK80601.1"/>
    <property type="molecule type" value="Genomic_DNA"/>
</dbReference>
<reference evidence="4" key="1">
    <citation type="submission" date="2019-02" db="EMBL/GenBank/DDBJ databases">
        <authorList>
            <person name="Gruber-Vodicka R. H."/>
            <person name="Seah K. B. B."/>
        </authorList>
    </citation>
    <scope>NUCLEOTIDE SEQUENCE</scope>
    <source>
        <strain evidence="6">BECK_S127</strain>
        <strain evidence="5">BECK_S1320</strain>
        <strain evidence="4">BECK_S1321</strain>
    </source>
</reference>
<keyword evidence="2" id="KW-0812">Transmembrane</keyword>
<feature type="region of interest" description="Disordered" evidence="1">
    <location>
        <begin position="409"/>
        <end position="434"/>
    </location>
</feature>
<accession>A0A450YLX7</accession>
<feature type="compositionally biased region" description="Basic and acidic residues" evidence="1">
    <location>
        <begin position="141"/>
        <end position="157"/>
    </location>
</feature>
<dbReference type="AlphaFoldDB" id="A0A450YLX7"/>
<keyword evidence="2" id="KW-1133">Transmembrane helix</keyword>
<dbReference type="EMBL" id="CAADFU010000131">
    <property type="protein sequence ID" value="VFK48592.1"/>
    <property type="molecule type" value="Genomic_DNA"/>
</dbReference>
<evidence type="ECO:0000313" key="5">
    <source>
        <dbReference type="EMBL" id="VFK48592.1"/>
    </source>
</evidence>
<dbReference type="PANTHER" id="PTHR30441:SF4">
    <property type="entry name" value="PROTEIN ASMA"/>
    <property type="match status" value="1"/>
</dbReference>
<name>A0A450YLX7_9GAMM</name>
<evidence type="ECO:0000256" key="2">
    <source>
        <dbReference type="SAM" id="Phobius"/>
    </source>
</evidence>
<dbReference type="GO" id="GO:0005886">
    <property type="term" value="C:plasma membrane"/>
    <property type="evidence" value="ECO:0007669"/>
    <property type="project" value="TreeGrafter"/>
</dbReference>
<dbReference type="PANTHER" id="PTHR30441">
    <property type="entry name" value="DUF748 DOMAIN-CONTAINING PROTEIN"/>
    <property type="match status" value="1"/>
</dbReference>
<evidence type="ECO:0000256" key="1">
    <source>
        <dbReference type="SAM" id="MobiDB-lite"/>
    </source>
</evidence>
<dbReference type="GO" id="GO:0090313">
    <property type="term" value="P:regulation of protein targeting to membrane"/>
    <property type="evidence" value="ECO:0007669"/>
    <property type="project" value="TreeGrafter"/>
</dbReference>
<evidence type="ECO:0000313" key="6">
    <source>
        <dbReference type="EMBL" id="VFK80601.1"/>
    </source>
</evidence>
<feature type="domain" description="AsmA" evidence="3">
    <location>
        <begin position="1"/>
        <end position="644"/>
    </location>
</feature>
<sequence length="782" mass="83879">MRTLLKIIGTIIGIVIILFIAIAVIVPVYFHPNDYKEEIAAFVEEKTGRELKIQGDIALSVFPWLAVELGALELGNAPGFPDSEFARLERMEVGVKLLPLLKKRLEMRAVKVHGLELNLIRDKDGRTNWSDLAALRAAKKSSKDSGPEDEDHERTKDDAEEFDIPLAVLGVGGLDIQNAALRWSDAQKGEYYRLEKLVLETGAITPDFPAGGSIALQGPLDIKASFDLEGNKPRLSGHVDTSTKLTADFAKRTFHLANLHITGKLTGKSLPNGRLDLDIDANVDADLIKQSLRAKNLMLSSGQLKANGAIAVTRLLDKPEFHGTLQLEKFNPRALLTELGQQIPETADPKAMTSASLSATIQGGADHMRLKPLAIRLDETTLKGALDIHDFSTVGIRFDLAADTIDADRYLPPTESGQAQGAQPGSTTPTSVVTPGVAASGAARLPLDMLRALDIQGKAKIGKLTIANLNFTDLALDLKAKDGVIRAHPVKMNLYQGNYSGNIGINARGRAIRVSLDEKLAGVRAAPLLRDLRQDDVLSGKLQLALRIDANGTTPEELKENITGNLDFKFENGMIKGIDVVHTICDIAKATRNADNLGEALGMVVESLGAGVDTGADKGRSETEFQELVGRLPVTKGRISINDTLALKAPLLRVNGKGGAIDIGKGRLDNVAFIVESFSTCKGQGGKTLGELKGMEIPITCNGPMEIQSCLNAETLAKTVIDVIGERLKKKAEKEVKKVILDKLGGELGDGLGEKLGDELGDKIDGDVGKALEHGIKNLLGP</sequence>
<evidence type="ECO:0000259" key="3">
    <source>
        <dbReference type="Pfam" id="PF05170"/>
    </source>
</evidence>
<gene>
    <name evidence="6" type="ORF">BECKSD772D_GA0070982_11327</name>
    <name evidence="5" type="ORF">BECKSD772E_GA0070983_11318</name>
    <name evidence="4" type="ORF">BECKSD772F_GA0070984_11237</name>
</gene>
<dbReference type="EMBL" id="CAADFR010000123">
    <property type="protein sequence ID" value="VFK42525.1"/>
    <property type="molecule type" value="Genomic_DNA"/>
</dbReference>
<proteinExistence type="predicted"/>
<feature type="compositionally biased region" description="Low complexity" evidence="1">
    <location>
        <begin position="424"/>
        <end position="434"/>
    </location>
</feature>
<evidence type="ECO:0000313" key="4">
    <source>
        <dbReference type="EMBL" id="VFK42525.1"/>
    </source>
</evidence>
<protein>
    <submittedName>
        <fullName evidence="4">AsmA protein</fullName>
    </submittedName>
</protein>
<keyword evidence="2" id="KW-0472">Membrane</keyword>
<dbReference type="InterPro" id="IPR007844">
    <property type="entry name" value="AsmA"/>
</dbReference>
<feature type="region of interest" description="Disordered" evidence="1">
    <location>
        <begin position="138"/>
        <end position="158"/>
    </location>
</feature>
<feature type="transmembrane region" description="Helical" evidence="2">
    <location>
        <begin position="7"/>
        <end position="30"/>
    </location>
</feature>
<dbReference type="Pfam" id="PF05170">
    <property type="entry name" value="AsmA"/>
    <property type="match status" value="1"/>
</dbReference>